<reference evidence="2" key="1">
    <citation type="submission" date="2021-08" db="EMBL/GenBank/DDBJ databases">
        <title>Chromosome-Level Trichoderma cornu-damae using Hi-C Data.</title>
        <authorList>
            <person name="Kim C.S."/>
        </authorList>
    </citation>
    <scope>NUCLEOTIDE SEQUENCE</scope>
    <source>
        <strain evidence="2">KA19-0412C</strain>
    </source>
</reference>
<evidence type="ECO:0000313" key="3">
    <source>
        <dbReference type="Proteomes" id="UP000827724"/>
    </source>
</evidence>
<dbReference type="Proteomes" id="UP000827724">
    <property type="component" value="Unassembled WGS sequence"/>
</dbReference>
<dbReference type="AlphaFoldDB" id="A0A9P8TTA7"/>
<dbReference type="Gene3D" id="3.40.50.150">
    <property type="entry name" value="Vaccinia Virus protein VP39"/>
    <property type="match status" value="1"/>
</dbReference>
<dbReference type="EMBL" id="JAIWOZ010000006">
    <property type="protein sequence ID" value="KAH6603832.1"/>
    <property type="molecule type" value="Genomic_DNA"/>
</dbReference>
<evidence type="ECO:0000313" key="2">
    <source>
        <dbReference type="EMBL" id="KAH6603832.1"/>
    </source>
</evidence>
<evidence type="ECO:0000259" key="1">
    <source>
        <dbReference type="Pfam" id="PF13649"/>
    </source>
</evidence>
<keyword evidence="3" id="KW-1185">Reference proteome</keyword>
<dbReference type="InterPro" id="IPR029063">
    <property type="entry name" value="SAM-dependent_MTases_sf"/>
</dbReference>
<dbReference type="Pfam" id="PF13649">
    <property type="entry name" value="Methyltransf_25"/>
    <property type="match status" value="1"/>
</dbReference>
<sequence length="288" mass="31083">MADPTGSAAFWPKQMIPPTPENYKELARDSAEKLAAVSLEQIPAIPVGAIIHDNGCGAGAATATIMASVSLEVAASIKITGTDLFKGAVEAYRAGAASSSWPAEGLVMDADSLSFPDETFTHTIGNAMIFVGPRNDGVDAAKEMYRTLKPGGTLVLNCFAYVPVLEPIREASRATRSTGALPEWNSFEKWMDPAFIANIVEAGGFEKGAVSVQQREMFINVGDFDRHARLVWSMRGMPSAGWSKEDEERWDEAVEIVKRELQKTEGFRLLDDGTAVVRNLINVATATK</sequence>
<protein>
    <recommendedName>
        <fullName evidence="1">Methyltransferase domain-containing protein</fullName>
    </recommendedName>
</protein>
<accession>A0A9P8TTA7</accession>
<dbReference type="InterPro" id="IPR041698">
    <property type="entry name" value="Methyltransf_25"/>
</dbReference>
<comment type="caution">
    <text evidence="2">The sequence shown here is derived from an EMBL/GenBank/DDBJ whole genome shotgun (WGS) entry which is preliminary data.</text>
</comment>
<dbReference type="CDD" id="cd02440">
    <property type="entry name" value="AdoMet_MTases"/>
    <property type="match status" value="1"/>
</dbReference>
<gene>
    <name evidence="2" type="ORF">Trco_007278</name>
</gene>
<feature type="domain" description="Methyltransferase" evidence="1">
    <location>
        <begin position="52"/>
        <end position="152"/>
    </location>
</feature>
<dbReference type="OrthoDB" id="2013972at2759"/>
<name>A0A9P8TTA7_9HYPO</name>
<organism evidence="2 3">
    <name type="scientific">Trichoderma cornu-damae</name>
    <dbReference type="NCBI Taxonomy" id="654480"/>
    <lineage>
        <taxon>Eukaryota</taxon>
        <taxon>Fungi</taxon>
        <taxon>Dikarya</taxon>
        <taxon>Ascomycota</taxon>
        <taxon>Pezizomycotina</taxon>
        <taxon>Sordariomycetes</taxon>
        <taxon>Hypocreomycetidae</taxon>
        <taxon>Hypocreales</taxon>
        <taxon>Hypocreaceae</taxon>
        <taxon>Trichoderma</taxon>
    </lineage>
</organism>
<proteinExistence type="predicted"/>
<dbReference type="SUPFAM" id="SSF53335">
    <property type="entry name" value="S-adenosyl-L-methionine-dependent methyltransferases"/>
    <property type="match status" value="1"/>
</dbReference>